<name>A0ABT0WJV7_9BACI</name>
<proteinExistence type="predicted"/>
<feature type="region of interest" description="Disordered" evidence="1">
    <location>
        <begin position="23"/>
        <end position="51"/>
    </location>
</feature>
<accession>A0ABT0WJV7</accession>
<protein>
    <submittedName>
        <fullName evidence="2">Uncharacterized protein</fullName>
    </submittedName>
</protein>
<reference evidence="2 3" key="1">
    <citation type="submission" date="2022-06" db="EMBL/GenBank/DDBJ databases">
        <authorList>
            <person name="Jeon C.O."/>
        </authorList>
    </citation>
    <scope>NUCLEOTIDE SEQUENCE [LARGE SCALE GENOMIC DNA]</scope>
    <source>
        <strain evidence="2 3">KCTC 13943</strain>
    </source>
</reference>
<dbReference type="EMBL" id="JAMQCR010000002">
    <property type="protein sequence ID" value="MCM2535372.1"/>
    <property type="molecule type" value="Genomic_DNA"/>
</dbReference>
<keyword evidence="3" id="KW-1185">Reference proteome</keyword>
<sequence length="51" mass="5837">MPSKNTELPNTIKYSIWKTRTDEIQPGTKEKSAESTERPILESKTTTIEIN</sequence>
<evidence type="ECO:0000313" key="2">
    <source>
        <dbReference type="EMBL" id="MCM2535372.1"/>
    </source>
</evidence>
<evidence type="ECO:0000313" key="3">
    <source>
        <dbReference type="Proteomes" id="UP001523262"/>
    </source>
</evidence>
<evidence type="ECO:0000256" key="1">
    <source>
        <dbReference type="SAM" id="MobiDB-lite"/>
    </source>
</evidence>
<comment type="caution">
    <text evidence="2">The sequence shown here is derived from an EMBL/GenBank/DDBJ whole genome shotgun (WGS) entry which is preliminary data.</text>
</comment>
<organism evidence="2 3">
    <name type="scientific">Neobacillus pocheonensis</name>
    <dbReference type="NCBI Taxonomy" id="363869"/>
    <lineage>
        <taxon>Bacteria</taxon>
        <taxon>Bacillati</taxon>
        <taxon>Bacillota</taxon>
        <taxon>Bacilli</taxon>
        <taxon>Bacillales</taxon>
        <taxon>Bacillaceae</taxon>
        <taxon>Neobacillus</taxon>
    </lineage>
</organism>
<dbReference type="Proteomes" id="UP001523262">
    <property type="component" value="Unassembled WGS sequence"/>
</dbReference>
<gene>
    <name evidence="2" type="ORF">NDK43_27315</name>
</gene>
<feature type="compositionally biased region" description="Basic and acidic residues" evidence="1">
    <location>
        <begin position="23"/>
        <end position="41"/>
    </location>
</feature>